<dbReference type="Pfam" id="PF07992">
    <property type="entry name" value="Pyr_redox_2"/>
    <property type="match status" value="1"/>
</dbReference>
<keyword evidence="4" id="KW-0521">NADP</keyword>
<evidence type="ECO:0000313" key="13">
    <source>
        <dbReference type="EMBL" id="PTL38552.1"/>
    </source>
</evidence>
<feature type="binding site" evidence="8">
    <location>
        <position position="305"/>
    </location>
    <ligand>
        <name>NAD(+)</name>
        <dbReference type="ChEBI" id="CHEBI:57540"/>
    </ligand>
</feature>
<keyword evidence="6" id="KW-1015">Disulfide bond</keyword>
<gene>
    <name evidence="13" type="ORF">C6Y45_10960</name>
</gene>
<evidence type="ECO:0000256" key="2">
    <source>
        <dbReference type="ARBA" id="ARBA00022630"/>
    </source>
</evidence>
<evidence type="ECO:0000259" key="11">
    <source>
        <dbReference type="Pfam" id="PF02852"/>
    </source>
</evidence>
<dbReference type="InterPro" id="IPR012999">
    <property type="entry name" value="Pyr_OxRdtase_I_AS"/>
</dbReference>
<dbReference type="GO" id="GO:0016668">
    <property type="term" value="F:oxidoreductase activity, acting on a sulfur group of donors, NAD(P) as acceptor"/>
    <property type="evidence" value="ECO:0007669"/>
    <property type="project" value="InterPro"/>
</dbReference>
<dbReference type="PRINTS" id="PR00411">
    <property type="entry name" value="PNDRDTASEI"/>
</dbReference>
<feature type="binding site" evidence="8">
    <location>
        <begin position="175"/>
        <end position="182"/>
    </location>
    <ligand>
        <name>NAD(+)</name>
        <dbReference type="ChEBI" id="CHEBI:57540"/>
    </ligand>
</feature>
<comment type="similarity">
    <text evidence="1 10">Belongs to the class-I pyridine nucleotide-disulfide oxidoreductase family.</text>
</comment>
<protein>
    <submittedName>
        <fullName evidence="13">Pyridine nucleotide-disulfide oxidoreductase</fullName>
    </submittedName>
</protein>
<dbReference type="PIRSF" id="PIRSF000350">
    <property type="entry name" value="Mercury_reductase_MerA"/>
    <property type="match status" value="1"/>
</dbReference>
<evidence type="ECO:0000256" key="10">
    <source>
        <dbReference type="RuleBase" id="RU003691"/>
    </source>
</evidence>
<comment type="caution">
    <text evidence="13">The sequence shown here is derived from an EMBL/GenBank/DDBJ whole genome shotgun (WGS) entry which is preliminary data.</text>
</comment>
<dbReference type="InterPro" id="IPR036188">
    <property type="entry name" value="FAD/NAD-bd_sf"/>
</dbReference>
<keyword evidence="2 10" id="KW-0285">Flavoprotein</keyword>
<evidence type="ECO:0000313" key="14">
    <source>
        <dbReference type="Proteomes" id="UP000240509"/>
    </source>
</evidence>
<keyword evidence="8" id="KW-0520">NAD</keyword>
<dbReference type="RefSeq" id="WP_107585257.1">
    <property type="nucleotide sequence ID" value="NZ_PZJJ01000017.1"/>
</dbReference>
<dbReference type="InterPro" id="IPR004099">
    <property type="entry name" value="Pyr_nucl-diS_OxRdtase_dimer"/>
</dbReference>
<organism evidence="13 14">
    <name type="scientific">Alkalicoccus saliphilus</name>
    <dbReference type="NCBI Taxonomy" id="200989"/>
    <lineage>
        <taxon>Bacteria</taxon>
        <taxon>Bacillati</taxon>
        <taxon>Bacillota</taxon>
        <taxon>Bacilli</taxon>
        <taxon>Bacillales</taxon>
        <taxon>Bacillaceae</taxon>
        <taxon>Alkalicoccus</taxon>
    </lineage>
</organism>
<evidence type="ECO:0000256" key="3">
    <source>
        <dbReference type="ARBA" id="ARBA00022827"/>
    </source>
</evidence>
<evidence type="ECO:0000259" key="12">
    <source>
        <dbReference type="Pfam" id="PF07992"/>
    </source>
</evidence>
<dbReference type="AlphaFoldDB" id="A0A2T4U575"/>
<feature type="binding site" evidence="8">
    <location>
        <position position="51"/>
    </location>
    <ligand>
        <name>FAD</name>
        <dbReference type="ChEBI" id="CHEBI:57692"/>
    </ligand>
</feature>
<dbReference type="InterPro" id="IPR016156">
    <property type="entry name" value="FAD/NAD-linked_Rdtase_dimer_sf"/>
</dbReference>
<dbReference type="PANTHER" id="PTHR43014">
    <property type="entry name" value="MERCURIC REDUCTASE"/>
    <property type="match status" value="1"/>
</dbReference>
<evidence type="ECO:0000256" key="5">
    <source>
        <dbReference type="ARBA" id="ARBA00023002"/>
    </source>
</evidence>
<sequence>MKKFDLVVIGGGAGGMTTAAGAASLGAKVALIEKRDELGGDCLHYGCVPSKALIEAANDAAKARKAQTFGLTSTGTVDLEKINQRVKKAVAHIQEHDSKERFTDLGVDVFHGAASFVDKHHVQVDDKQLYGNKIVVAVGSRANIAPIEGLEDTGYLSNETVFDLTELPERMVFIGGGLVGLEIAQAFARLGTAVTVLEGGPAVLGKEDRDIQAKAVELLEKELTIVVNAQIIRCARSAGGRRVDYTIDGQEYSEEADQIFVSTGRKPNTENLDLERAGVKMDERGFIRVDDTLRTAQPHIFAVGDVNGSYPFTHVAGMEGKLVVQNALFHLKRKISYDYVPWNTYITPEIFHFGPTQQEAAKTGDVFVYTAPLDEVDRFTADEAEEGLIKVVTNKKGEILGAHAIGKGAGDWMQVMVLAAEKNMKIGDLSQMLYPYPNHAAAIERVSNAYWRNKLFSGVVPKVTAKVIRWLP</sequence>
<evidence type="ECO:0000256" key="6">
    <source>
        <dbReference type="ARBA" id="ARBA00023157"/>
    </source>
</evidence>
<feature type="domain" description="FAD/NAD(P)-binding" evidence="12">
    <location>
        <begin position="4"/>
        <end position="320"/>
    </location>
</feature>
<evidence type="ECO:0000256" key="9">
    <source>
        <dbReference type="PIRSR" id="PIRSR000350-4"/>
    </source>
</evidence>
<dbReference type="EMBL" id="PZJJ01000017">
    <property type="protein sequence ID" value="PTL38552.1"/>
    <property type="molecule type" value="Genomic_DNA"/>
</dbReference>
<dbReference type="OrthoDB" id="9800167at2"/>
<keyword evidence="8" id="KW-0547">Nucleotide-binding</keyword>
<dbReference type="GO" id="GO:0050660">
    <property type="term" value="F:flavin adenine dinucleotide binding"/>
    <property type="evidence" value="ECO:0007669"/>
    <property type="project" value="TreeGrafter"/>
</dbReference>
<evidence type="ECO:0000256" key="1">
    <source>
        <dbReference type="ARBA" id="ARBA00007532"/>
    </source>
</evidence>
<feature type="binding site" evidence="8">
    <location>
        <position position="198"/>
    </location>
    <ligand>
        <name>NAD(+)</name>
        <dbReference type="ChEBI" id="CHEBI:57540"/>
    </ligand>
</feature>
<dbReference type="PANTHER" id="PTHR43014:SF2">
    <property type="entry name" value="MERCURIC REDUCTASE"/>
    <property type="match status" value="1"/>
</dbReference>
<dbReference type="SUPFAM" id="SSF51905">
    <property type="entry name" value="FAD/NAD(P)-binding domain"/>
    <property type="match status" value="1"/>
</dbReference>
<keyword evidence="14" id="KW-1185">Reference proteome</keyword>
<dbReference type="InterPro" id="IPR023753">
    <property type="entry name" value="FAD/NAD-binding_dom"/>
</dbReference>
<accession>A0A2T4U575</accession>
<dbReference type="PRINTS" id="PR00368">
    <property type="entry name" value="FADPNR"/>
</dbReference>
<dbReference type="GO" id="GO:0003955">
    <property type="term" value="F:NAD(P)H dehydrogenase (quinone) activity"/>
    <property type="evidence" value="ECO:0007669"/>
    <property type="project" value="TreeGrafter"/>
</dbReference>
<feature type="disulfide bond" description="Redox-active" evidence="9">
    <location>
        <begin position="42"/>
        <end position="47"/>
    </location>
</feature>
<reference evidence="13 14" key="1">
    <citation type="submission" date="2018-03" db="EMBL/GenBank/DDBJ databases">
        <title>Alkalicoccus saliphilus sp. nov., isolated from a mineral pool.</title>
        <authorList>
            <person name="Zhao B."/>
        </authorList>
    </citation>
    <scope>NUCLEOTIDE SEQUENCE [LARGE SCALE GENOMIC DNA]</scope>
    <source>
        <strain evidence="13 14">6AG</strain>
    </source>
</reference>
<proteinExistence type="inferred from homology"/>
<dbReference type="InterPro" id="IPR001100">
    <property type="entry name" value="Pyr_nuc-diS_OxRdtase"/>
</dbReference>
<keyword evidence="7 10" id="KW-0676">Redox-active center</keyword>
<evidence type="ECO:0000256" key="4">
    <source>
        <dbReference type="ARBA" id="ARBA00022857"/>
    </source>
</evidence>
<keyword evidence="3 8" id="KW-0274">FAD</keyword>
<dbReference type="PROSITE" id="PS00076">
    <property type="entry name" value="PYRIDINE_REDOX_1"/>
    <property type="match status" value="1"/>
</dbReference>
<evidence type="ECO:0000256" key="7">
    <source>
        <dbReference type="ARBA" id="ARBA00023284"/>
    </source>
</evidence>
<dbReference type="Gene3D" id="3.30.390.30">
    <property type="match status" value="1"/>
</dbReference>
<dbReference type="Pfam" id="PF02852">
    <property type="entry name" value="Pyr_redox_dim"/>
    <property type="match status" value="1"/>
</dbReference>
<feature type="domain" description="Pyridine nucleotide-disulphide oxidoreductase dimerisation" evidence="11">
    <location>
        <begin position="340"/>
        <end position="443"/>
    </location>
</feature>
<dbReference type="Proteomes" id="UP000240509">
    <property type="component" value="Unassembled WGS sequence"/>
</dbReference>
<feature type="binding site" evidence="8">
    <location>
        <position position="264"/>
    </location>
    <ligand>
        <name>NAD(+)</name>
        <dbReference type="ChEBI" id="CHEBI:57540"/>
    </ligand>
</feature>
<dbReference type="Gene3D" id="3.50.50.60">
    <property type="entry name" value="FAD/NAD(P)-binding domain"/>
    <property type="match status" value="2"/>
</dbReference>
<name>A0A2T4U575_9BACI</name>
<keyword evidence="5 10" id="KW-0560">Oxidoreductase</keyword>
<comment type="cofactor">
    <cofactor evidence="8">
        <name>FAD</name>
        <dbReference type="ChEBI" id="CHEBI:57692"/>
    </cofactor>
    <text evidence="8">Binds 1 FAD per subunit.</text>
</comment>
<dbReference type="SUPFAM" id="SSF55424">
    <property type="entry name" value="FAD/NAD-linked reductases, dimerisation (C-terminal) domain"/>
    <property type="match status" value="1"/>
</dbReference>
<evidence type="ECO:0000256" key="8">
    <source>
        <dbReference type="PIRSR" id="PIRSR000350-3"/>
    </source>
</evidence>